<sequence>MPTPDDTERWRTVYRSRRRSAELQTVVFRPSNLSLKACKPIAISQAIAAAAHLTPSELQDTLLQPQPDKNIISVSTFRMSALTKLRGLQSLRIQDTDIPLRAYLAAPTDSCRGVIHGVQANTPPEELAANLISTGASIISARMMGRTETALITFAGSTIPRYVIYHHTEFRCYPQKPKAQFCSRCHNIGHRVDVCPLPPSTVLCPTCSRDITGLAADQEHDCVPKCHLCQGAHASTSPKCPTRMDADAQSARRAYQRRLANRRSQRPALDMTSSDPQDRRHRSSSRRRQRSQSRHRQRPQSQQRHAFRFHRQNRSPSSHRRVTTSQHVRLRLPSHTQVQQGEVSQQPSVGAPTDPAHPPATPITSSLTYRNALAPPGPSTSPTLPLPPTAPQTIPELYALMVNLFSHFDRRLATIEEALDQRPRRKRAPPSKNSPPPPCSRDVSFTSDTEDQL</sequence>
<dbReference type="OrthoDB" id="7765078at2759"/>
<feature type="compositionally biased region" description="Basic residues" evidence="1">
    <location>
        <begin position="279"/>
        <end position="298"/>
    </location>
</feature>
<keyword evidence="3" id="KW-1185">Reference proteome</keyword>
<evidence type="ECO:0000256" key="1">
    <source>
        <dbReference type="SAM" id="MobiDB-lite"/>
    </source>
</evidence>
<gene>
    <name evidence="2" type="ORF">HPB48_008264</name>
</gene>
<feature type="region of interest" description="Disordered" evidence="1">
    <location>
        <begin position="233"/>
        <end position="364"/>
    </location>
</feature>
<comment type="caution">
    <text evidence="2">The sequence shown here is derived from an EMBL/GenBank/DDBJ whole genome shotgun (WGS) entry which is preliminary data.</text>
</comment>
<reference evidence="2 3" key="1">
    <citation type="journal article" date="2020" name="Cell">
        <title>Large-Scale Comparative Analyses of Tick Genomes Elucidate Their Genetic Diversity and Vector Capacities.</title>
        <authorList>
            <consortium name="Tick Genome and Microbiome Consortium (TIGMIC)"/>
            <person name="Jia N."/>
            <person name="Wang J."/>
            <person name="Shi W."/>
            <person name="Du L."/>
            <person name="Sun Y."/>
            <person name="Zhan W."/>
            <person name="Jiang J.F."/>
            <person name="Wang Q."/>
            <person name="Zhang B."/>
            <person name="Ji P."/>
            <person name="Bell-Sakyi L."/>
            <person name="Cui X.M."/>
            <person name="Yuan T.T."/>
            <person name="Jiang B.G."/>
            <person name="Yang W.F."/>
            <person name="Lam T.T."/>
            <person name="Chang Q.C."/>
            <person name="Ding S.J."/>
            <person name="Wang X.J."/>
            <person name="Zhu J.G."/>
            <person name="Ruan X.D."/>
            <person name="Zhao L."/>
            <person name="Wei J.T."/>
            <person name="Ye R.Z."/>
            <person name="Que T.C."/>
            <person name="Du C.H."/>
            <person name="Zhou Y.H."/>
            <person name="Cheng J.X."/>
            <person name="Dai P.F."/>
            <person name="Guo W.B."/>
            <person name="Han X.H."/>
            <person name="Huang E.J."/>
            <person name="Li L.F."/>
            <person name="Wei W."/>
            <person name="Gao Y.C."/>
            <person name="Liu J.Z."/>
            <person name="Shao H.Z."/>
            <person name="Wang X."/>
            <person name="Wang C.C."/>
            <person name="Yang T.C."/>
            <person name="Huo Q.B."/>
            <person name="Li W."/>
            <person name="Chen H.Y."/>
            <person name="Chen S.E."/>
            <person name="Zhou L.G."/>
            <person name="Ni X.B."/>
            <person name="Tian J.H."/>
            <person name="Sheng Y."/>
            <person name="Liu T."/>
            <person name="Pan Y.S."/>
            <person name="Xia L.Y."/>
            <person name="Li J."/>
            <person name="Zhao F."/>
            <person name="Cao W.C."/>
        </authorList>
    </citation>
    <scope>NUCLEOTIDE SEQUENCE [LARGE SCALE GENOMIC DNA]</scope>
    <source>
        <strain evidence="2">HaeL-2018</strain>
    </source>
</reference>
<name>A0A9J6GNE2_HAELO</name>
<evidence type="ECO:0008006" key="4">
    <source>
        <dbReference type="Google" id="ProtNLM"/>
    </source>
</evidence>
<proteinExistence type="predicted"/>
<dbReference type="Proteomes" id="UP000821853">
    <property type="component" value="Unassembled WGS sequence"/>
</dbReference>
<evidence type="ECO:0000313" key="2">
    <source>
        <dbReference type="EMBL" id="KAH9377133.1"/>
    </source>
</evidence>
<accession>A0A9J6GNE2</accession>
<dbReference type="VEuPathDB" id="VectorBase:HLOH_046972"/>
<dbReference type="EMBL" id="JABSTR010000008">
    <property type="protein sequence ID" value="KAH9377133.1"/>
    <property type="molecule type" value="Genomic_DNA"/>
</dbReference>
<protein>
    <recommendedName>
        <fullName evidence="4">Tick transposon</fullName>
    </recommendedName>
</protein>
<feature type="compositionally biased region" description="Polar residues" evidence="1">
    <location>
        <begin position="334"/>
        <end position="348"/>
    </location>
</feature>
<feature type="compositionally biased region" description="Basic residues" evidence="1">
    <location>
        <begin position="305"/>
        <end position="332"/>
    </location>
</feature>
<feature type="compositionally biased region" description="Basic residues" evidence="1">
    <location>
        <begin position="254"/>
        <end position="265"/>
    </location>
</feature>
<evidence type="ECO:0000313" key="3">
    <source>
        <dbReference type="Proteomes" id="UP000821853"/>
    </source>
</evidence>
<feature type="region of interest" description="Disordered" evidence="1">
    <location>
        <begin position="417"/>
        <end position="453"/>
    </location>
</feature>
<organism evidence="2 3">
    <name type="scientific">Haemaphysalis longicornis</name>
    <name type="common">Bush tick</name>
    <dbReference type="NCBI Taxonomy" id="44386"/>
    <lineage>
        <taxon>Eukaryota</taxon>
        <taxon>Metazoa</taxon>
        <taxon>Ecdysozoa</taxon>
        <taxon>Arthropoda</taxon>
        <taxon>Chelicerata</taxon>
        <taxon>Arachnida</taxon>
        <taxon>Acari</taxon>
        <taxon>Parasitiformes</taxon>
        <taxon>Ixodida</taxon>
        <taxon>Ixodoidea</taxon>
        <taxon>Ixodidae</taxon>
        <taxon>Haemaphysalinae</taxon>
        <taxon>Haemaphysalis</taxon>
    </lineage>
</organism>
<dbReference type="AlphaFoldDB" id="A0A9J6GNE2"/>